<organism evidence="1 2">
    <name type="scientific">Chaetomium globosum (strain ATCC 6205 / CBS 148.51 / DSM 1962 / NBRC 6347 / NRRL 1970)</name>
    <name type="common">Soil fungus</name>
    <dbReference type="NCBI Taxonomy" id="306901"/>
    <lineage>
        <taxon>Eukaryota</taxon>
        <taxon>Fungi</taxon>
        <taxon>Dikarya</taxon>
        <taxon>Ascomycota</taxon>
        <taxon>Pezizomycotina</taxon>
        <taxon>Sordariomycetes</taxon>
        <taxon>Sordariomycetidae</taxon>
        <taxon>Sordariales</taxon>
        <taxon>Chaetomiaceae</taxon>
        <taxon>Chaetomium</taxon>
    </lineage>
</organism>
<proteinExistence type="predicted"/>
<protein>
    <submittedName>
        <fullName evidence="1">Uncharacterized protein</fullName>
    </submittedName>
</protein>
<accession>Q2GY38</accession>
<dbReference type="HOGENOM" id="CLU_2359514_0_0_1"/>
<dbReference type="GeneID" id="4393131"/>
<dbReference type="InParanoid" id="Q2GY38"/>
<evidence type="ECO:0000313" key="1">
    <source>
        <dbReference type="EMBL" id="EAQ85863.1"/>
    </source>
</evidence>
<evidence type="ECO:0000313" key="2">
    <source>
        <dbReference type="Proteomes" id="UP000001056"/>
    </source>
</evidence>
<reference evidence="2" key="1">
    <citation type="journal article" date="2015" name="Genome Announc.">
        <title>Draft genome sequence of the cellulolytic fungus Chaetomium globosum.</title>
        <authorList>
            <person name="Cuomo C.A."/>
            <person name="Untereiner W.A."/>
            <person name="Ma L.-J."/>
            <person name="Grabherr M."/>
            <person name="Birren B.W."/>
        </authorList>
    </citation>
    <scope>NUCLEOTIDE SEQUENCE [LARGE SCALE GENOMIC DNA]</scope>
    <source>
        <strain evidence="2">ATCC 6205 / CBS 148.51 / DSM 1962 / NBRC 6347 / NRRL 1970</strain>
    </source>
</reference>
<name>Q2GY38_CHAGB</name>
<dbReference type="VEuPathDB" id="FungiDB:CHGG_07116"/>
<dbReference type="AlphaFoldDB" id="Q2GY38"/>
<dbReference type="EMBL" id="CH408033">
    <property type="protein sequence ID" value="EAQ85863.1"/>
    <property type="molecule type" value="Genomic_DNA"/>
</dbReference>
<dbReference type="RefSeq" id="XP_001224772.1">
    <property type="nucleotide sequence ID" value="XM_001224771.1"/>
</dbReference>
<keyword evidence="2" id="KW-1185">Reference proteome</keyword>
<sequence length="96" mass="10622">MHQPPQQPGRRGFDCALVCEMERANDGEDAPHENRWKEKADAVGLVVGIWNRLEEDIEVAKPMVEIVVNGHGISGLVDVGSSDHVDNSVVKHVEDR</sequence>
<dbReference type="Proteomes" id="UP000001056">
    <property type="component" value="Unassembled WGS sequence"/>
</dbReference>
<gene>
    <name evidence="1" type="ORF">CHGG_07116</name>
</gene>